<keyword evidence="2 4" id="KW-0067">ATP-binding</keyword>
<dbReference type="EMBL" id="LGGX01000001">
    <property type="protein sequence ID" value="KUK88157.1"/>
    <property type="molecule type" value="Genomic_DNA"/>
</dbReference>
<name>A0A101I396_UNCT6</name>
<gene>
    <name evidence="4" type="ORF">XE03_0163</name>
</gene>
<dbReference type="SMART" id="SM00382">
    <property type="entry name" value="AAA"/>
    <property type="match status" value="1"/>
</dbReference>
<dbReference type="CDD" id="cd03230">
    <property type="entry name" value="ABC_DR_subfamily_A"/>
    <property type="match status" value="1"/>
</dbReference>
<evidence type="ECO:0000313" key="5">
    <source>
        <dbReference type="Proteomes" id="UP000053467"/>
    </source>
</evidence>
<dbReference type="PATRIC" id="fig|1635277.3.peg.166"/>
<comment type="caution">
    <text evidence="4">The sequence shown here is derived from an EMBL/GenBank/DDBJ whole genome shotgun (WGS) entry which is preliminary data.</text>
</comment>
<dbReference type="SUPFAM" id="SSF52540">
    <property type="entry name" value="P-loop containing nucleoside triphosphate hydrolases"/>
    <property type="match status" value="1"/>
</dbReference>
<dbReference type="Gene3D" id="3.40.50.300">
    <property type="entry name" value="P-loop containing nucleotide triphosphate hydrolases"/>
    <property type="match status" value="1"/>
</dbReference>
<dbReference type="Pfam" id="PF00005">
    <property type="entry name" value="ABC_tran"/>
    <property type="match status" value="1"/>
</dbReference>
<sequence>MVVVKVENLQKNFGKVKALRGISFECFEGEIFGLIGPNGAGKSTCLRILSTILSKSEGEVKIFDYDVSEKMKIKRIISYLPEDAGAYKNLKGIDYLKFFVNFFTDVQDKDKTLEYGIELSSLGERLNDKIETYSKGMVRRLLIARSLMINPKLAILDEPTSGLDVINATQIRDIIKNKAKEGTTFIVSSHNMLEVDYLCDRISLINNGLIVESGDIRGLKEKYRAQNIEEIFVKVVGVKNDF</sequence>
<proteinExistence type="predicted"/>
<dbReference type="PANTHER" id="PTHR43613:SF1">
    <property type="entry name" value="ABC TRANSPORTER, ATP-BINDING PROTEIN"/>
    <property type="match status" value="1"/>
</dbReference>
<organism evidence="4 5">
    <name type="scientific">candidate division TA06 bacterium 34_109</name>
    <dbReference type="NCBI Taxonomy" id="1635277"/>
    <lineage>
        <taxon>Bacteria</taxon>
        <taxon>Bacteria division TA06</taxon>
    </lineage>
</organism>
<feature type="domain" description="ABC transporter" evidence="3">
    <location>
        <begin position="4"/>
        <end position="232"/>
    </location>
</feature>
<keyword evidence="1" id="KW-0547">Nucleotide-binding</keyword>
<dbReference type="InterPro" id="IPR003593">
    <property type="entry name" value="AAA+_ATPase"/>
</dbReference>
<evidence type="ECO:0000313" key="4">
    <source>
        <dbReference type="EMBL" id="KUK88157.1"/>
    </source>
</evidence>
<dbReference type="Proteomes" id="UP000053467">
    <property type="component" value="Unassembled WGS sequence"/>
</dbReference>
<dbReference type="PANTHER" id="PTHR43613">
    <property type="entry name" value="ABC TRANSPORTER, ATP-BINDING PROTEIN"/>
    <property type="match status" value="1"/>
</dbReference>
<dbReference type="InterPro" id="IPR027417">
    <property type="entry name" value="P-loop_NTPase"/>
</dbReference>
<dbReference type="PROSITE" id="PS50893">
    <property type="entry name" value="ABC_TRANSPORTER_2"/>
    <property type="match status" value="1"/>
</dbReference>
<accession>A0A101I396</accession>
<dbReference type="GO" id="GO:0016887">
    <property type="term" value="F:ATP hydrolysis activity"/>
    <property type="evidence" value="ECO:0007669"/>
    <property type="project" value="InterPro"/>
</dbReference>
<dbReference type="InterPro" id="IPR003439">
    <property type="entry name" value="ABC_transporter-like_ATP-bd"/>
</dbReference>
<protein>
    <submittedName>
        <fullName evidence="4">ATP-binding transport protein</fullName>
    </submittedName>
</protein>
<dbReference type="AlphaFoldDB" id="A0A101I396"/>
<reference evidence="5" key="1">
    <citation type="journal article" date="2015" name="MBio">
        <title>Genome-Resolved Metagenomic Analysis Reveals Roles for Candidate Phyla and Other Microbial Community Members in Biogeochemical Transformations in Oil Reservoirs.</title>
        <authorList>
            <person name="Hu P."/>
            <person name="Tom L."/>
            <person name="Singh A."/>
            <person name="Thomas B.C."/>
            <person name="Baker B.J."/>
            <person name="Piceno Y.M."/>
            <person name="Andersen G.L."/>
            <person name="Banfield J.F."/>
        </authorList>
    </citation>
    <scope>NUCLEOTIDE SEQUENCE [LARGE SCALE GENOMIC DNA]</scope>
</reference>
<evidence type="ECO:0000259" key="3">
    <source>
        <dbReference type="PROSITE" id="PS50893"/>
    </source>
</evidence>
<dbReference type="GO" id="GO:0005524">
    <property type="term" value="F:ATP binding"/>
    <property type="evidence" value="ECO:0007669"/>
    <property type="project" value="UniProtKB-KW"/>
</dbReference>
<evidence type="ECO:0000256" key="1">
    <source>
        <dbReference type="ARBA" id="ARBA00022741"/>
    </source>
</evidence>
<evidence type="ECO:0000256" key="2">
    <source>
        <dbReference type="ARBA" id="ARBA00022840"/>
    </source>
</evidence>